<feature type="region of interest" description="Disordered" evidence="1">
    <location>
        <begin position="45"/>
        <end position="77"/>
    </location>
</feature>
<evidence type="ECO:0000313" key="2">
    <source>
        <dbReference type="EMBL" id="ERM96819.1"/>
    </source>
</evidence>
<feature type="compositionally biased region" description="Basic and acidic residues" evidence="1">
    <location>
        <begin position="1"/>
        <end position="20"/>
    </location>
</feature>
<organism evidence="2 3">
    <name type="scientific">Amborella trichopoda</name>
    <dbReference type="NCBI Taxonomy" id="13333"/>
    <lineage>
        <taxon>Eukaryota</taxon>
        <taxon>Viridiplantae</taxon>
        <taxon>Streptophyta</taxon>
        <taxon>Embryophyta</taxon>
        <taxon>Tracheophyta</taxon>
        <taxon>Spermatophyta</taxon>
        <taxon>Magnoliopsida</taxon>
        <taxon>Amborellales</taxon>
        <taxon>Amborellaceae</taxon>
        <taxon>Amborella</taxon>
    </lineage>
</organism>
<proteinExistence type="predicted"/>
<keyword evidence="3" id="KW-1185">Reference proteome</keyword>
<dbReference type="HOGENOM" id="CLU_2641455_0_0_1"/>
<reference evidence="3" key="1">
    <citation type="journal article" date="2013" name="Science">
        <title>The Amborella genome and the evolution of flowering plants.</title>
        <authorList>
            <consortium name="Amborella Genome Project"/>
        </authorList>
    </citation>
    <scope>NUCLEOTIDE SEQUENCE [LARGE SCALE GENOMIC DNA]</scope>
</reference>
<feature type="compositionally biased region" description="Low complexity" evidence="1">
    <location>
        <begin position="45"/>
        <end position="60"/>
    </location>
</feature>
<protein>
    <submittedName>
        <fullName evidence="2">Uncharacterized protein</fullName>
    </submittedName>
</protein>
<dbReference type="Proteomes" id="UP000017836">
    <property type="component" value="Unassembled WGS sequence"/>
</dbReference>
<feature type="compositionally biased region" description="Basic and acidic residues" evidence="1">
    <location>
        <begin position="61"/>
        <end position="77"/>
    </location>
</feature>
<accession>W1NPX7</accession>
<sequence length="77" mass="8338">MRSRDGPGRVGPTKEEDGTDRTLSSSSLRESRSVTILSKFQHICSKSSAIESSSSTAESCSARREETSSVDDRPSSR</sequence>
<dbReference type="Gramene" id="ERM96819">
    <property type="protein sequence ID" value="ERM96819"/>
    <property type="gene ID" value="AMTR_s00128p00058650"/>
</dbReference>
<evidence type="ECO:0000256" key="1">
    <source>
        <dbReference type="SAM" id="MobiDB-lite"/>
    </source>
</evidence>
<name>W1NPX7_AMBTC</name>
<evidence type="ECO:0000313" key="3">
    <source>
        <dbReference type="Proteomes" id="UP000017836"/>
    </source>
</evidence>
<gene>
    <name evidence="2" type="ORF">AMTR_s00128p00058650</name>
</gene>
<feature type="region of interest" description="Disordered" evidence="1">
    <location>
        <begin position="1"/>
        <end position="32"/>
    </location>
</feature>
<dbReference type="EMBL" id="KI396767">
    <property type="protein sequence ID" value="ERM96819.1"/>
    <property type="molecule type" value="Genomic_DNA"/>
</dbReference>
<dbReference type="AlphaFoldDB" id="W1NPX7"/>